<proteinExistence type="predicted"/>
<keyword evidence="2" id="KW-0472">Membrane</keyword>
<reference evidence="3 5" key="1">
    <citation type="submission" date="2016-02" db="EMBL/GenBank/DDBJ databases">
        <authorList>
            <person name="Holder M.E."/>
            <person name="Ajami N.J."/>
            <person name="Petrosino J.F."/>
        </authorList>
    </citation>
    <scope>NUCLEOTIDE SEQUENCE [LARGE SCALE GENOMIC DNA]</scope>
    <source>
        <strain evidence="3 5">CCUG 32990</strain>
    </source>
</reference>
<evidence type="ECO:0000256" key="1">
    <source>
        <dbReference type="SAM" id="Coils"/>
    </source>
</evidence>
<evidence type="ECO:0000313" key="6">
    <source>
        <dbReference type="Proteomes" id="UP000215539"/>
    </source>
</evidence>
<dbReference type="Gene3D" id="3.40.50.2000">
    <property type="entry name" value="Glycogen Phosphorylase B"/>
    <property type="match status" value="1"/>
</dbReference>
<dbReference type="SUPFAM" id="SSF53756">
    <property type="entry name" value="UDP-Glycosyltransferase/glycogen phosphorylase"/>
    <property type="match status" value="1"/>
</dbReference>
<keyword evidence="1" id="KW-0175">Coiled coil</keyword>
<dbReference type="AlphaFoldDB" id="A0AAX2GVB6"/>
<dbReference type="EMBL" id="CP014227">
    <property type="protein sequence ID" value="AMD85185.1"/>
    <property type="molecule type" value="Genomic_DNA"/>
</dbReference>
<organism evidence="4 6">
    <name type="scientific">Capnocytophaga haemolytica</name>
    <dbReference type="NCBI Taxonomy" id="45243"/>
    <lineage>
        <taxon>Bacteria</taxon>
        <taxon>Pseudomonadati</taxon>
        <taxon>Bacteroidota</taxon>
        <taxon>Flavobacteriia</taxon>
        <taxon>Flavobacteriales</taxon>
        <taxon>Flavobacteriaceae</taxon>
        <taxon>Capnocytophaga</taxon>
    </lineage>
</organism>
<evidence type="ECO:0008006" key="7">
    <source>
        <dbReference type="Google" id="ProtNLM"/>
    </source>
</evidence>
<dbReference type="RefSeq" id="WP_066429346.1">
    <property type="nucleotide sequence ID" value="NZ_CP014227.1"/>
</dbReference>
<feature type="coiled-coil region" evidence="1">
    <location>
        <begin position="219"/>
        <end position="246"/>
    </location>
</feature>
<accession>A0AAX2GVB6</accession>
<keyword evidence="2" id="KW-1133">Transmembrane helix</keyword>
<feature type="transmembrane region" description="Helical" evidence="2">
    <location>
        <begin position="81"/>
        <end position="99"/>
    </location>
</feature>
<dbReference type="Proteomes" id="UP000215539">
    <property type="component" value="Chromosome 1"/>
</dbReference>
<dbReference type="EMBL" id="LT906449">
    <property type="protein sequence ID" value="SNV04396.1"/>
    <property type="molecule type" value="Genomic_DNA"/>
</dbReference>
<evidence type="ECO:0000313" key="4">
    <source>
        <dbReference type="EMBL" id="SNV04396.1"/>
    </source>
</evidence>
<name>A0AAX2GVB6_9FLAO</name>
<protein>
    <recommendedName>
        <fullName evidence="7">Glycosyl transferase family 1</fullName>
    </recommendedName>
</protein>
<evidence type="ECO:0000313" key="3">
    <source>
        <dbReference type="EMBL" id="AMD85185.1"/>
    </source>
</evidence>
<dbReference type="KEGG" id="chg:AXF12_06475"/>
<reference evidence="4 6" key="2">
    <citation type="submission" date="2017-06" db="EMBL/GenBank/DDBJ databases">
        <authorList>
            <consortium name="Pathogen Informatics"/>
        </authorList>
    </citation>
    <scope>NUCLEOTIDE SEQUENCE [LARGE SCALE GENOMIC DNA]</scope>
    <source>
        <strain evidence="4 6">NCTC12947</strain>
    </source>
</reference>
<dbReference type="Proteomes" id="UP000065822">
    <property type="component" value="Chromosome"/>
</dbReference>
<keyword evidence="2" id="KW-0812">Transmembrane</keyword>
<evidence type="ECO:0000256" key="2">
    <source>
        <dbReference type="SAM" id="Phobius"/>
    </source>
</evidence>
<gene>
    <name evidence="3" type="ORF">AXF12_06475</name>
    <name evidence="4" type="ORF">SAMEA44541418_00414</name>
</gene>
<sequence length="355" mass="42373">MILFLSEYPQTEEQKKDGFFQRVIGIDSFFLEEERIYLKVSPFHFFKMRKINVDAHLTSIYCNFFLHFFFIVKLFKKASFVYIQSLFNVIYTFIFIKLIKKIYIFDLHGVVPEEFELYGKTFKKNILEVIEKNVYNRFSYVVAVTNQLKKHYQQKYPKATAEYIIYMILPKNLENYITEKEQNKSDIVHIIYSGNLQKWQNIDLMLQTIQNNLFSNFRYQILTGNLQEMEKKLKQYGLEKSELIRINSVSPEELSQYYKKSNYGFILRDDIAVNNVACPTKLVEYMNFGIIPITLSDNIGDFLEYGYERINYKDINKDLKPQKSLINIKIIKELYQSNNVSILSLFEKLKENNVN</sequence>
<keyword evidence="5" id="KW-1185">Reference proteome</keyword>
<evidence type="ECO:0000313" key="5">
    <source>
        <dbReference type="Proteomes" id="UP000065822"/>
    </source>
</evidence>
<feature type="transmembrane region" description="Helical" evidence="2">
    <location>
        <begin position="55"/>
        <end position="75"/>
    </location>
</feature>